<feature type="transmembrane region" description="Helical" evidence="1">
    <location>
        <begin position="67"/>
        <end position="87"/>
    </location>
</feature>
<evidence type="ECO:0000313" key="2">
    <source>
        <dbReference type="EMBL" id="PAV02958.1"/>
    </source>
</evidence>
<organism evidence="2 3">
    <name type="scientific">Methanobacterium bryantii</name>
    <dbReference type="NCBI Taxonomy" id="2161"/>
    <lineage>
        <taxon>Archaea</taxon>
        <taxon>Methanobacteriati</taxon>
        <taxon>Methanobacteriota</taxon>
        <taxon>Methanomada group</taxon>
        <taxon>Methanobacteria</taxon>
        <taxon>Methanobacteriales</taxon>
        <taxon>Methanobacteriaceae</taxon>
        <taxon>Methanobacterium</taxon>
    </lineage>
</organism>
<gene>
    <name evidence="2" type="ORF">ASJ80_03895</name>
</gene>
<feature type="transmembrane region" description="Helical" evidence="1">
    <location>
        <begin position="232"/>
        <end position="252"/>
    </location>
</feature>
<accession>A0A2A2H0P0</accession>
<dbReference type="EMBL" id="LMVM01000041">
    <property type="protein sequence ID" value="PAV02958.1"/>
    <property type="molecule type" value="Genomic_DNA"/>
</dbReference>
<name>A0A2A2H0P0_METBR</name>
<evidence type="ECO:0000256" key="1">
    <source>
        <dbReference type="SAM" id="Phobius"/>
    </source>
</evidence>
<keyword evidence="1" id="KW-0812">Transmembrane</keyword>
<protein>
    <submittedName>
        <fullName evidence="2">Uncharacterized protein</fullName>
    </submittedName>
</protein>
<keyword evidence="1" id="KW-0472">Membrane</keyword>
<comment type="caution">
    <text evidence="2">The sequence shown here is derived from an EMBL/GenBank/DDBJ whole genome shotgun (WGS) entry which is preliminary data.</text>
</comment>
<evidence type="ECO:0000313" key="3">
    <source>
        <dbReference type="Proteomes" id="UP000217784"/>
    </source>
</evidence>
<reference evidence="2 3" key="1">
    <citation type="journal article" date="2017" name="BMC Genomics">
        <title>Genomic analysis of methanogenic archaea reveals a shift towards energy conservation.</title>
        <authorList>
            <person name="Gilmore S.P."/>
            <person name="Henske J.K."/>
            <person name="Sexton J.A."/>
            <person name="Solomon K.V."/>
            <person name="Seppala S."/>
            <person name="Yoo J.I."/>
            <person name="Huyett L.M."/>
            <person name="Pressman A."/>
            <person name="Cogan J.Z."/>
            <person name="Kivenson V."/>
            <person name="Peng X."/>
            <person name="Tan Y."/>
            <person name="Valentine D.L."/>
            <person name="O'Malley M.A."/>
        </authorList>
    </citation>
    <scope>NUCLEOTIDE SEQUENCE [LARGE SCALE GENOMIC DNA]</scope>
    <source>
        <strain evidence="2 3">M.o.H.</strain>
    </source>
</reference>
<dbReference type="AlphaFoldDB" id="A0A2A2H0P0"/>
<dbReference type="OrthoDB" id="68380at2157"/>
<keyword evidence="1" id="KW-1133">Transmembrane helix</keyword>
<feature type="transmembrane region" description="Helical" evidence="1">
    <location>
        <begin position="38"/>
        <end position="61"/>
    </location>
</feature>
<feature type="transmembrane region" description="Helical" evidence="1">
    <location>
        <begin position="132"/>
        <end position="151"/>
    </location>
</feature>
<dbReference type="RefSeq" id="WP_069582464.1">
    <property type="nucleotide sequence ID" value="NZ_LMVM01000041.1"/>
</dbReference>
<feature type="transmembrane region" description="Helical" evidence="1">
    <location>
        <begin position="107"/>
        <end position="126"/>
    </location>
</feature>
<feature type="transmembrane region" description="Helical" evidence="1">
    <location>
        <begin position="201"/>
        <end position="220"/>
    </location>
</feature>
<keyword evidence="3" id="KW-1185">Reference proteome</keyword>
<sequence length="296" mass="33416">MELKYFLGKSFRLIFSRKGIDMLFLSSPAKLSKEERKWAIIPLLVYFLPIFFVLTYFWFGILMGLNFLPFFMALISLIAAGCIYLGYWDDLGKKYGFGYGFGRYQLAVILLTLFSPAFFFMGIAYGFATANIFGGLGLGLIMVYPILGMFFRIKTFSDDSTLILRGKSILHDNVVLPDGKEFSSGKKEVVETVRGFGFMPLSYWILAVGLGIFTIGYGFSNISTYFSKGVPSLEFIIVTIVLGFLLQTVYLFPDKLNRIVLIELRTKKGFLFMFVLAFVLFGISQFLIGVVTVLTS</sequence>
<dbReference type="Proteomes" id="UP000217784">
    <property type="component" value="Unassembled WGS sequence"/>
</dbReference>
<feature type="transmembrane region" description="Helical" evidence="1">
    <location>
        <begin position="272"/>
        <end position="294"/>
    </location>
</feature>
<proteinExistence type="predicted"/>